<dbReference type="Pfam" id="PF00903">
    <property type="entry name" value="Glyoxalase"/>
    <property type="match status" value="1"/>
</dbReference>
<dbReference type="InterPro" id="IPR004360">
    <property type="entry name" value="Glyas_Fos-R_dOase_dom"/>
</dbReference>
<reference evidence="4" key="1">
    <citation type="submission" date="2018-12" db="EMBL/GenBank/DDBJ databases">
        <title>Tengunoibacter tsumagoiensis gen. nov., sp. nov., Dictyobacter kobayashii sp. nov., D. alpinus sp. nov., and D. joshuensis sp. nov. and description of Dictyobacteraceae fam. nov. within the order Ktedonobacterales isolated from Tengu-no-mugimeshi.</title>
        <authorList>
            <person name="Wang C.M."/>
            <person name="Zheng Y."/>
            <person name="Sakai Y."/>
            <person name="Toyoda A."/>
            <person name="Minakuchi Y."/>
            <person name="Abe K."/>
            <person name="Yokota A."/>
            <person name="Yabe S."/>
        </authorList>
    </citation>
    <scope>NUCLEOTIDE SEQUENCE [LARGE SCALE GENOMIC DNA]</scope>
    <source>
        <strain evidence="4">S-27</strain>
    </source>
</reference>
<comment type="caution">
    <text evidence="3">The sequence shown here is derived from an EMBL/GenBank/DDBJ whole genome shotgun (WGS) entry which is preliminary data.</text>
</comment>
<dbReference type="OrthoDB" id="9803079at2"/>
<feature type="domain" description="VOC" evidence="2">
    <location>
        <begin position="4"/>
        <end position="133"/>
    </location>
</feature>
<proteinExistence type="predicted"/>
<sequence>MNLKLEAIIIPVADVDRAKKFYADTLGFRVDADLSRGGNSRIVQVTPPGSECSIQFGVGITPATPGTYQGTYLITTDIEATRADLVKRGVEVSEPYHFGPQGQTPGIDPQHTSYNSFLTFSDPDGNGWLIQEVKQRAPGR</sequence>
<feature type="region of interest" description="Disordered" evidence="1">
    <location>
        <begin position="95"/>
        <end position="114"/>
    </location>
</feature>
<gene>
    <name evidence="3" type="ORF">KDAU_74230</name>
</gene>
<evidence type="ECO:0000313" key="4">
    <source>
        <dbReference type="Proteomes" id="UP000287224"/>
    </source>
</evidence>
<dbReference type="InterPro" id="IPR037523">
    <property type="entry name" value="VOC_core"/>
</dbReference>
<organism evidence="3 4">
    <name type="scientific">Dictyobacter aurantiacus</name>
    <dbReference type="NCBI Taxonomy" id="1936993"/>
    <lineage>
        <taxon>Bacteria</taxon>
        <taxon>Bacillati</taxon>
        <taxon>Chloroflexota</taxon>
        <taxon>Ktedonobacteria</taxon>
        <taxon>Ktedonobacterales</taxon>
        <taxon>Dictyobacteraceae</taxon>
        <taxon>Dictyobacter</taxon>
    </lineage>
</organism>
<keyword evidence="4" id="KW-1185">Reference proteome</keyword>
<evidence type="ECO:0000259" key="2">
    <source>
        <dbReference type="PROSITE" id="PS51819"/>
    </source>
</evidence>
<accession>A0A401ZTJ4</accession>
<evidence type="ECO:0000256" key="1">
    <source>
        <dbReference type="SAM" id="MobiDB-lite"/>
    </source>
</evidence>
<protein>
    <recommendedName>
        <fullName evidence="2">VOC domain-containing protein</fullName>
    </recommendedName>
</protein>
<dbReference type="PANTHER" id="PTHR36437:SF2">
    <property type="entry name" value="GLYOXALASE_BLEOMYCIN RESISTANCE PROTEIN_DIOXYGENASE"/>
    <property type="match status" value="1"/>
</dbReference>
<dbReference type="Proteomes" id="UP000287224">
    <property type="component" value="Unassembled WGS sequence"/>
</dbReference>
<dbReference type="SUPFAM" id="SSF54593">
    <property type="entry name" value="Glyoxalase/Bleomycin resistance protein/Dihydroxybiphenyl dioxygenase"/>
    <property type="match status" value="1"/>
</dbReference>
<dbReference type="PROSITE" id="PS51819">
    <property type="entry name" value="VOC"/>
    <property type="match status" value="1"/>
</dbReference>
<dbReference type="RefSeq" id="WP_126603098.1">
    <property type="nucleotide sequence ID" value="NZ_BIFQ01000002.1"/>
</dbReference>
<dbReference type="InterPro" id="IPR029068">
    <property type="entry name" value="Glyas_Bleomycin-R_OHBP_Dase"/>
</dbReference>
<dbReference type="AlphaFoldDB" id="A0A401ZTJ4"/>
<dbReference type="Gene3D" id="3.10.180.10">
    <property type="entry name" value="2,3-Dihydroxybiphenyl 1,2-Dioxygenase, domain 1"/>
    <property type="match status" value="1"/>
</dbReference>
<dbReference type="PANTHER" id="PTHR36437">
    <property type="entry name" value="GLYOXALASE/BLEOMYCIN RESISTANCE PROTEIN/DIOXYGENASE"/>
    <property type="match status" value="1"/>
</dbReference>
<dbReference type="EMBL" id="BIFQ01000002">
    <property type="protein sequence ID" value="GCE10094.1"/>
    <property type="molecule type" value="Genomic_DNA"/>
</dbReference>
<name>A0A401ZTJ4_9CHLR</name>
<evidence type="ECO:0000313" key="3">
    <source>
        <dbReference type="EMBL" id="GCE10094.1"/>
    </source>
</evidence>